<gene>
    <name evidence="5" type="ORF">GCM10010528_15710</name>
</gene>
<evidence type="ECO:0000256" key="2">
    <source>
        <dbReference type="ARBA" id="ARBA00022801"/>
    </source>
</evidence>
<dbReference type="CDD" id="cd07385">
    <property type="entry name" value="MPP_YkuE_C"/>
    <property type="match status" value="1"/>
</dbReference>
<dbReference type="Gene3D" id="3.60.21.10">
    <property type="match status" value="1"/>
</dbReference>
<dbReference type="Pfam" id="PF00149">
    <property type="entry name" value="Metallophos"/>
    <property type="match status" value="1"/>
</dbReference>
<evidence type="ECO:0000313" key="6">
    <source>
        <dbReference type="Proteomes" id="UP001501035"/>
    </source>
</evidence>
<keyword evidence="2" id="KW-0378">Hydrolase</keyword>
<dbReference type="InterPro" id="IPR051158">
    <property type="entry name" value="Metallophosphoesterase_sf"/>
</dbReference>
<feature type="transmembrane region" description="Helical" evidence="3">
    <location>
        <begin position="6"/>
        <end position="22"/>
    </location>
</feature>
<reference evidence="6" key="1">
    <citation type="journal article" date="2019" name="Int. J. Syst. Evol. Microbiol.">
        <title>The Global Catalogue of Microorganisms (GCM) 10K type strain sequencing project: providing services to taxonomists for standard genome sequencing and annotation.</title>
        <authorList>
            <consortium name="The Broad Institute Genomics Platform"/>
            <consortium name="The Broad Institute Genome Sequencing Center for Infectious Disease"/>
            <person name="Wu L."/>
            <person name="Ma J."/>
        </authorList>
    </citation>
    <scope>NUCLEOTIDE SEQUENCE [LARGE SCALE GENOMIC DNA]</scope>
    <source>
        <strain evidence="6">JCM 14234</strain>
    </source>
</reference>
<dbReference type="RefSeq" id="WP_290714037.1">
    <property type="nucleotide sequence ID" value="NZ_BAAAVS010000022.1"/>
</dbReference>
<keyword evidence="3" id="KW-0812">Transmembrane</keyword>
<dbReference type="Proteomes" id="UP001501035">
    <property type="component" value="Unassembled WGS sequence"/>
</dbReference>
<protein>
    <submittedName>
        <fullName evidence="5">Metallophosphoesterase</fullName>
    </submittedName>
</protein>
<keyword evidence="3" id="KW-0472">Membrane</keyword>
<feature type="transmembrane region" description="Helical" evidence="3">
    <location>
        <begin position="110"/>
        <end position="130"/>
    </location>
</feature>
<evidence type="ECO:0000313" key="5">
    <source>
        <dbReference type="EMBL" id="GAA3035815.1"/>
    </source>
</evidence>
<feature type="transmembrane region" description="Helical" evidence="3">
    <location>
        <begin position="34"/>
        <end position="55"/>
    </location>
</feature>
<comment type="caution">
    <text evidence="5">The sequence shown here is derived from an EMBL/GenBank/DDBJ whole genome shotgun (WGS) entry which is preliminary data.</text>
</comment>
<keyword evidence="6" id="KW-1185">Reference proteome</keyword>
<evidence type="ECO:0000256" key="1">
    <source>
        <dbReference type="ARBA" id="ARBA00022723"/>
    </source>
</evidence>
<evidence type="ECO:0000256" key="3">
    <source>
        <dbReference type="SAM" id="Phobius"/>
    </source>
</evidence>
<feature type="transmembrane region" description="Helical" evidence="3">
    <location>
        <begin position="75"/>
        <end position="98"/>
    </location>
</feature>
<keyword evidence="3" id="KW-1133">Transmembrane helix</keyword>
<sequence length="376" mass="39652">MVVVLAGVIGIAFVALSAYWLHRRLVVATGLSGRWALAADLVLGAGSIAGVAALLVGRTLDPAWARPIGLVGFTWWALVFYVSLGAAVIGLLALGVGLVRGRSEGPRTWVSVLTGLMVLAAMAAVGFGLVEASRPAVTEDSAVVDRLPVEFDGVRVAFITDLHVGPVRGPGFTRRVVDQVNAAKPDVVILGGDLADGTIVNVGSDLEPLRDLRAPLGVFGVSGNHEYYSDDGGSWLRFWETLGIRPLRNERVELRRGAAVIDLAGVYDATAPAPYRPDLAAALGGRDLRRALILAAHEPRQAKEAQRRGVGLQFSGHTHGGQIWPFGYAVRLQQPIVAGFGTVGDVPVFVSRGTGAWGPPVRVGAPPQIAMVTLRR</sequence>
<dbReference type="InterPro" id="IPR004843">
    <property type="entry name" value="Calcineurin-like_PHP"/>
</dbReference>
<evidence type="ECO:0000259" key="4">
    <source>
        <dbReference type="Pfam" id="PF00149"/>
    </source>
</evidence>
<proteinExistence type="predicted"/>
<accession>A0ABP6LBE3</accession>
<keyword evidence="1" id="KW-0479">Metal-binding</keyword>
<name>A0ABP6LBE3_9ACTN</name>
<dbReference type="PANTHER" id="PTHR31302">
    <property type="entry name" value="TRANSMEMBRANE PROTEIN WITH METALLOPHOSPHOESTERASE DOMAIN-RELATED"/>
    <property type="match status" value="1"/>
</dbReference>
<feature type="domain" description="Calcineurin-like phosphoesterase" evidence="4">
    <location>
        <begin position="155"/>
        <end position="320"/>
    </location>
</feature>
<dbReference type="PANTHER" id="PTHR31302:SF31">
    <property type="entry name" value="PHOSPHODIESTERASE YAEI"/>
    <property type="match status" value="1"/>
</dbReference>
<dbReference type="InterPro" id="IPR029052">
    <property type="entry name" value="Metallo-depent_PP-like"/>
</dbReference>
<dbReference type="SUPFAM" id="SSF56300">
    <property type="entry name" value="Metallo-dependent phosphatases"/>
    <property type="match status" value="1"/>
</dbReference>
<dbReference type="EMBL" id="BAAAVS010000022">
    <property type="protein sequence ID" value="GAA3035815.1"/>
    <property type="molecule type" value="Genomic_DNA"/>
</dbReference>
<organism evidence="5 6">
    <name type="scientific">Gordonia defluvii</name>
    <dbReference type="NCBI Taxonomy" id="283718"/>
    <lineage>
        <taxon>Bacteria</taxon>
        <taxon>Bacillati</taxon>
        <taxon>Actinomycetota</taxon>
        <taxon>Actinomycetes</taxon>
        <taxon>Mycobacteriales</taxon>
        <taxon>Gordoniaceae</taxon>
        <taxon>Gordonia</taxon>
    </lineage>
</organism>